<evidence type="ECO:0000256" key="3">
    <source>
        <dbReference type="ARBA" id="ARBA00022679"/>
    </source>
</evidence>
<dbReference type="InterPro" id="IPR003660">
    <property type="entry name" value="HAMP_dom"/>
</dbReference>
<keyword evidence="7" id="KW-0472">Membrane</keyword>
<organism evidence="9 10">
    <name type="scientific">Aquariibacter lacus</name>
    <dbReference type="NCBI Taxonomy" id="2801332"/>
    <lineage>
        <taxon>Bacteria</taxon>
        <taxon>Pseudomonadati</taxon>
        <taxon>Pseudomonadota</taxon>
        <taxon>Betaproteobacteria</taxon>
        <taxon>Burkholderiales</taxon>
        <taxon>Sphaerotilaceae</taxon>
        <taxon>Aquariibacter</taxon>
    </lineage>
</organism>
<keyword evidence="2" id="KW-0597">Phosphoprotein</keyword>
<keyword evidence="4" id="KW-0418">Kinase</keyword>
<dbReference type="InterPro" id="IPR036890">
    <property type="entry name" value="HATPase_C_sf"/>
</dbReference>
<comment type="caution">
    <text evidence="9">The sequence shown here is derived from an EMBL/GenBank/DDBJ whole genome shotgun (WGS) entry which is preliminary data.</text>
</comment>
<evidence type="ECO:0000256" key="6">
    <source>
        <dbReference type="SAM" id="Coils"/>
    </source>
</evidence>
<reference evidence="9 10" key="1">
    <citation type="submission" date="2021-01" db="EMBL/GenBank/DDBJ databases">
        <title>Piscinibacter sp. Jin2 Genome sequencing and assembly.</title>
        <authorList>
            <person name="Kim I."/>
        </authorList>
    </citation>
    <scope>NUCLEOTIDE SEQUENCE [LARGE SCALE GENOMIC DNA]</scope>
    <source>
        <strain evidence="9 10">Jin2</strain>
    </source>
</reference>
<dbReference type="Proteomes" id="UP000643207">
    <property type="component" value="Unassembled WGS sequence"/>
</dbReference>
<sequence>MPPPSAPAPSASTRPAAPLDLPRLVMRRAGLLASACLVAALLLGLWRAQGDTRTELQDAAQTALLSQTLSTLSLDDDERALLRLRALQATPAARHWSMQILDAQGQQLVGPQPLPEPSASMQLLLALNQRLFPPPLPEDLRWSLPRPDGRAWLVLLRVSPEREQREALSNWLDMFGMLVLACAGTLAVMHINLRRALRPLQSLLDAIAGLEHGQSSAILRLPRMPVRELDAVAEALRRLSASLDEAQAARRVLAQQIFSLQEDERARLARELHDEFGQRLTALRADAAWLLRRLDEGSALRSVVEGMSEQCRLIHQDTRALLAELRPLGPLADQAGRDETAVRLHELLRALVRGWNSAPSHGLQVHLDLRLRRPEGSEREWHRAEAAGLMLPRAVLLALYRISQEALTNVARHAQARQVRLCLTLETAAVEPALDVIAPGDRAWTARRPMALRWSVEDDGRGVADPAAALQHGTGLAGLRERLWALGAELQWGPGSEGRGWRLATRLLLDLPGGGETLAPLRDGPPETAELLEKLS</sequence>
<dbReference type="PANTHER" id="PTHR24421">
    <property type="entry name" value="NITRATE/NITRITE SENSOR PROTEIN NARX-RELATED"/>
    <property type="match status" value="1"/>
</dbReference>
<evidence type="ECO:0000313" key="9">
    <source>
        <dbReference type="EMBL" id="MBL0720350.1"/>
    </source>
</evidence>
<dbReference type="PANTHER" id="PTHR24421:SF58">
    <property type="entry name" value="SIGNAL TRANSDUCTION HISTIDINE-PROTEIN KINASE_PHOSPHATASE UHPB"/>
    <property type="match status" value="1"/>
</dbReference>
<dbReference type="Gene3D" id="1.20.5.1930">
    <property type="match status" value="1"/>
</dbReference>
<keyword evidence="10" id="KW-1185">Reference proteome</keyword>
<keyword evidence="7" id="KW-0812">Transmembrane</keyword>
<dbReference type="CDD" id="cd16917">
    <property type="entry name" value="HATPase_UhpB-NarQ-NarX-like"/>
    <property type="match status" value="1"/>
</dbReference>
<dbReference type="GO" id="GO:0016020">
    <property type="term" value="C:membrane"/>
    <property type="evidence" value="ECO:0007669"/>
    <property type="project" value="UniProtKB-SubCell"/>
</dbReference>
<dbReference type="GO" id="GO:0046983">
    <property type="term" value="F:protein dimerization activity"/>
    <property type="evidence" value="ECO:0007669"/>
    <property type="project" value="InterPro"/>
</dbReference>
<accession>A0A9X0XJ06</accession>
<evidence type="ECO:0000256" key="7">
    <source>
        <dbReference type="SAM" id="Phobius"/>
    </source>
</evidence>
<evidence type="ECO:0000259" key="8">
    <source>
        <dbReference type="PROSITE" id="PS50885"/>
    </source>
</evidence>
<protein>
    <recommendedName>
        <fullName evidence="8">HAMP domain-containing protein</fullName>
    </recommendedName>
</protein>
<keyword evidence="7" id="KW-1133">Transmembrane helix</keyword>
<keyword evidence="6" id="KW-0175">Coiled coil</keyword>
<dbReference type="InterPro" id="IPR011712">
    <property type="entry name" value="Sig_transdc_His_kin_sub3_dim/P"/>
</dbReference>
<dbReference type="Pfam" id="PF07730">
    <property type="entry name" value="HisKA_3"/>
    <property type="match status" value="1"/>
</dbReference>
<dbReference type="GO" id="GO:0000155">
    <property type="term" value="F:phosphorelay sensor kinase activity"/>
    <property type="evidence" value="ECO:0007669"/>
    <property type="project" value="InterPro"/>
</dbReference>
<dbReference type="AlphaFoldDB" id="A0A9X0XJ06"/>
<proteinExistence type="predicted"/>
<dbReference type="Gene3D" id="3.30.565.10">
    <property type="entry name" value="Histidine kinase-like ATPase, C-terminal domain"/>
    <property type="match status" value="1"/>
</dbReference>
<name>A0A9X0XJ06_9BURK</name>
<gene>
    <name evidence="9" type="ORF">JI742_10675</name>
</gene>
<evidence type="ECO:0000313" key="10">
    <source>
        <dbReference type="Proteomes" id="UP000643207"/>
    </source>
</evidence>
<feature type="transmembrane region" description="Helical" evidence="7">
    <location>
        <begin position="171"/>
        <end position="193"/>
    </location>
</feature>
<keyword evidence="3" id="KW-0808">Transferase</keyword>
<feature type="transmembrane region" description="Helical" evidence="7">
    <location>
        <begin position="29"/>
        <end position="46"/>
    </location>
</feature>
<evidence type="ECO:0000256" key="1">
    <source>
        <dbReference type="ARBA" id="ARBA00004370"/>
    </source>
</evidence>
<feature type="domain" description="HAMP" evidence="8">
    <location>
        <begin position="194"/>
        <end position="248"/>
    </location>
</feature>
<evidence type="ECO:0000256" key="4">
    <source>
        <dbReference type="ARBA" id="ARBA00022777"/>
    </source>
</evidence>
<evidence type="ECO:0000256" key="5">
    <source>
        <dbReference type="ARBA" id="ARBA00023012"/>
    </source>
</evidence>
<dbReference type="SUPFAM" id="SSF55874">
    <property type="entry name" value="ATPase domain of HSP90 chaperone/DNA topoisomerase II/histidine kinase"/>
    <property type="match status" value="1"/>
</dbReference>
<comment type="subcellular location">
    <subcellularLocation>
        <location evidence="1">Membrane</location>
    </subcellularLocation>
</comment>
<dbReference type="RefSeq" id="WP_201826715.1">
    <property type="nucleotide sequence ID" value="NZ_JAERRA010000002.1"/>
</dbReference>
<dbReference type="EMBL" id="JAERRA010000002">
    <property type="protein sequence ID" value="MBL0720350.1"/>
    <property type="molecule type" value="Genomic_DNA"/>
</dbReference>
<feature type="coiled-coil region" evidence="6">
    <location>
        <begin position="229"/>
        <end position="263"/>
    </location>
</feature>
<evidence type="ECO:0000256" key="2">
    <source>
        <dbReference type="ARBA" id="ARBA00022553"/>
    </source>
</evidence>
<keyword evidence="5" id="KW-0902">Two-component regulatory system</keyword>
<dbReference type="InterPro" id="IPR050482">
    <property type="entry name" value="Sensor_HK_TwoCompSys"/>
</dbReference>
<dbReference type="PROSITE" id="PS50885">
    <property type="entry name" value="HAMP"/>
    <property type="match status" value="1"/>
</dbReference>